<keyword evidence="1" id="KW-0812">Transmembrane</keyword>
<keyword evidence="3" id="KW-1185">Reference proteome</keyword>
<dbReference type="AlphaFoldDB" id="A0A2P4ZMG4"/>
<dbReference type="Proteomes" id="UP000054821">
    <property type="component" value="Unassembled WGS sequence"/>
</dbReference>
<evidence type="ECO:0000256" key="1">
    <source>
        <dbReference type="SAM" id="Phobius"/>
    </source>
</evidence>
<accession>A0A2P4ZMG4</accession>
<evidence type="ECO:0000313" key="3">
    <source>
        <dbReference type="Proteomes" id="UP000054821"/>
    </source>
</evidence>
<reference evidence="2 3" key="1">
    <citation type="journal article" date="2016" name="Genome Announc.">
        <title>Draft Whole-Genome Sequence of Trichoderma gamsii T6085, a Promising Biocontrol Agent of Fusarium Head Blight on Wheat.</title>
        <authorList>
            <person name="Baroncelli R."/>
            <person name="Zapparata A."/>
            <person name="Piaggeschi G."/>
            <person name="Sarrocco S."/>
            <person name="Vannacci G."/>
        </authorList>
    </citation>
    <scope>NUCLEOTIDE SEQUENCE [LARGE SCALE GENOMIC DNA]</scope>
    <source>
        <strain evidence="2 3">T6085</strain>
    </source>
</reference>
<sequence length="171" mass="19482">MLIYYLAGNSQSPSLANFADARNQIQHALLSLPQGDQLDATIVPGFTTISTTEYELMRISLLLYSFIVIFPIPFRFGPFVRLRVLLRGVLTKPDTYRRLPKAVILWSLTIGRIIPAHEDKDWFEKKLIEAMSWTKVSSVEELKVILKSIMWQDDVLDPFLGKTWPISGAAE</sequence>
<comment type="caution">
    <text evidence="2">The sequence shown here is derived from an EMBL/GenBank/DDBJ whole genome shotgun (WGS) entry which is preliminary data.</text>
</comment>
<gene>
    <name evidence="2" type="ORF">TGAM01_v205757</name>
</gene>
<keyword evidence="1" id="KW-1133">Transmembrane helix</keyword>
<dbReference type="EMBL" id="JPDN02000018">
    <property type="protein sequence ID" value="PON25463.1"/>
    <property type="molecule type" value="Genomic_DNA"/>
</dbReference>
<organism evidence="2 3">
    <name type="scientific">Trichoderma gamsii</name>
    <dbReference type="NCBI Taxonomy" id="398673"/>
    <lineage>
        <taxon>Eukaryota</taxon>
        <taxon>Fungi</taxon>
        <taxon>Dikarya</taxon>
        <taxon>Ascomycota</taxon>
        <taxon>Pezizomycotina</taxon>
        <taxon>Sordariomycetes</taxon>
        <taxon>Hypocreomycetidae</taxon>
        <taxon>Hypocreales</taxon>
        <taxon>Hypocreaceae</taxon>
        <taxon>Trichoderma</taxon>
    </lineage>
</organism>
<protein>
    <submittedName>
        <fullName evidence="2">Uncharacterized protein</fullName>
    </submittedName>
</protein>
<name>A0A2P4ZMG4_9HYPO</name>
<dbReference type="GeneID" id="29981040"/>
<dbReference type="RefSeq" id="XP_018665789.1">
    <property type="nucleotide sequence ID" value="XM_018800957.1"/>
</dbReference>
<proteinExistence type="predicted"/>
<feature type="transmembrane region" description="Helical" evidence="1">
    <location>
        <begin position="56"/>
        <end position="77"/>
    </location>
</feature>
<evidence type="ECO:0000313" key="2">
    <source>
        <dbReference type="EMBL" id="PON25463.1"/>
    </source>
</evidence>
<keyword evidence="1" id="KW-0472">Membrane</keyword>